<gene>
    <name evidence="1" type="ORF">DBV15_05706</name>
</gene>
<proteinExistence type="predicted"/>
<evidence type="ECO:0000313" key="1">
    <source>
        <dbReference type="EMBL" id="TGZ31967.1"/>
    </source>
</evidence>
<dbReference type="EMBL" id="QBLH01003978">
    <property type="protein sequence ID" value="TGZ31967.1"/>
    <property type="molecule type" value="Genomic_DNA"/>
</dbReference>
<name>A0A4S2JBY7_9HYME</name>
<dbReference type="AlphaFoldDB" id="A0A4S2JBY7"/>
<protein>
    <submittedName>
        <fullName evidence="1">Uncharacterized protein</fullName>
    </submittedName>
</protein>
<sequence>MADLAKMDVKVIKRITGIIRSPEPRRFLHSHFPLSSMGELPICIANSRFRVMAFRGVEKSRAETILRAASEEYTPKSLMEITVVSKWRKDILTVPRELR</sequence>
<reference evidence="1 2" key="1">
    <citation type="journal article" date="2019" name="Philos. Trans. R. Soc. Lond., B, Biol. Sci.">
        <title>Ant behaviour and brain gene expression of defending hosts depend on the ecological success of the intruding social parasite.</title>
        <authorList>
            <person name="Kaur R."/>
            <person name="Stoldt M."/>
            <person name="Jongepier E."/>
            <person name="Feldmeyer B."/>
            <person name="Menzel F."/>
            <person name="Bornberg-Bauer E."/>
            <person name="Foitzik S."/>
        </authorList>
    </citation>
    <scope>NUCLEOTIDE SEQUENCE [LARGE SCALE GENOMIC DNA]</scope>
    <source>
        <tissue evidence="1">Whole body</tissue>
    </source>
</reference>
<evidence type="ECO:0000313" key="2">
    <source>
        <dbReference type="Proteomes" id="UP000310200"/>
    </source>
</evidence>
<keyword evidence="2" id="KW-1185">Reference proteome</keyword>
<comment type="caution">
    <text evidence="1">The sequence shown here is derived from an EMBL/GenBank/DDBJ whole genome shotgun (WGS) entry which is preliminary data.</text>
</comment>
<dbReference type="Proteomes" id="UP000310200">
    <property type="component" value="Unassembled WGS sequence"/>
</dbReference>
<organism evidence="1 2">
    <name type="scientific">Temnothorax longispinosus</name>
    <dbReference type="NCBI Taxonomy" id="300112"/>
    <lineage>
        <taxon>Eukaryota</taxon>
        <taxon>Metazoa</taxon>
        <taxon>Ecdysozoa</taxon>
        <taxon>Arthropoda</taxon>
        <taxon>Hexapoda</taxon>
        <taxon>Insecta</taxon>
        <taxon>Pterygota</taxon>
        <taxon>Neoptera</taxon>
        <taxon>Endopterygota</taxon>
        <taxon>Hymenoptera</taxon>
        <taxon>Apocrita</taxon>
        <taxon>Aculeata</taxon>
        <taxon>Formicoidea</taxon>
        <taxon>Formicidae</taxon>
        <taxon>Myrmicinae</taxon>
        <taxon>Temnothorax</taxon>
    </lineage>
</organism>
<accession>A0A4S2JBY7</accession>